<reference evidence="1 2" key="1">
    <citation type="journal article" date="2014" name="Am. J. Bot.">
        <title>Genome assembly and annotation for red clover (Trifolium pratense; Fabaceae).</title>
        <authorList>
            <person name="Istvanek J."/>
            <person name="Jaros M."/>
            <person name="Krenek A."/>
            <person name="Repkova J."/>
        </authorList>
    </citation>
    <scope>NUCLEOTIDE SEQUENCE [LARGE SCALE GENOMIC DNA]</scope>
    <source>
        <strain evidence="2">cv. Tatra</strain>
        <tissue evidence="1">Young leaves</tissue>
    </source>
</reference>
<gene>
    <name evidence="1" type="ORF">L195_g060158</name>
</gene>
<dbReference type="EMBL" id="ASHM01136438">
    <property type="protein sequence ID" value="PNX60386.1"/>
    <property type="molecule type" value="Genomic_DNA"/>
</dbReference>
<comment type="caution">
    <text evidence="1">The sequence shown here is derived from an EMBL/GenBank/DDBJ whole genome shotgun (WGS) entry which is preliminary data.</text>
</comment>
<reference evidence="1 2" key="2">
    <citation type="journal article" date="2017" name="Front. Plant Sci.">
        <title>Gene Classification and Mining of Molecular Markers Useful in Red Clover (Trifolium pratense) Breeding.</title>
        <authorList>
            <person name="Istvanek J."/>
            <person name="Dluhosova J."/>
            <person name="Dluhos P."/>
            <person name="Patkova L."/>
            <person name="Nedelnik J."/>
            <person name="Repkova J."/>
        </authorList>
    </citation>
    <scope>NUCLEOTIDE SEQUENCE [LARGE SCALE GENOMIC DNA]</scope>
    <source>
        <strain evidence="2">cv. Tatra</strain>
        <tissue evidence="1">Young leaves</tissue>
    </source>
</reference>
<accession>A0A2K3K290</accession>
<proteinExistence type="predicted"/>
<evidence type="ECO:0000313" key="2">
    <source>
        <dbReference type="Proteomes" id="UP000236291"/>
    </source>
</evidence>
<protein>
    <submittedName>
        <fullName evidence="1">Uncharacterized protein</fullName>
    </submittedName>
</protein>
<organism evidence="1 2">
    <name type="scientific">Trifolium pratense</name>
    <name type="common">Red clover</name>
    <dbReference type="NCBI Taxonomy" id="57577"/>
    <lineage>
        <taxon>Eukaryota</taxon>
        <taxon>Viridiplantae</taxon>
        <taxon>Streptophyta</taxon>
        <taxon>Embryophyta</taxon>
        <taxon>Tracheophyta</taxon>
        <taxon>Spermatophyta</taxon>
        <taxon>Magnoliopsida</taxon>
        <taxon>eudicotyledons</taxon>
        <taxon>Gunneridae</taxon>
        <taxon>Pentapetalae</taxon>
        <taxon>rosids</taxon>
        <taxon>fabids</taxon>
        <taxon>Fabales</taxon>
        <taxon>Fabaceae</taxon>
        <taxon>Papilionoideae</taxon>
        <taxon>50 kb inversion clade</taxon>
        <taxon>NPAAA clade</taxon>
        <taxon>Hologalegina</taxon>
        <taxon>IRL clade</taxon>
        <taxon>Trifolieae</taxon>
        <taxon>Trifolium</taxon>
    </lineage>
</organism>
<dbReference type="Proteomes" id="UP000236291">
    <property type="component" value="Unassembled WGS sequence"/>
</dbReference>
<evidence type="ECO:0000313" key="1">
    <source>
        <dbReference type="EMBL" id="PNX60386.1"/>
    </source>
</evidence>
<sequence length="64" mass="7171">MSANARSKGKKVVKLVNEDDVVVTNQEGLCEVAKRYFDSLFKATEANQDPILSLIQPRVTEFDN</sequence>
<dbReference type="AlphaFoldDB" id="A0A2K3K290"/>
<feature type="non-terminal residue" evidence="1">
    <location>
        <position position="64"/>
    </location>
</feature>
<name>A0A2K3K290_TRIPR</name>